<sequence>MSEYLPLDAVRSFASSLRVLRGLVIDRVGGAGCVRDIVYMAQKGEIPREAILADGVSYSVHGIGCLIRVPEGREVDVDIDDGGREVFNSWRISIYLESISGDVQFSHRDLVLACRRLVEMGELESSGSEFFRISEI</sequence>
<evidence type="ECO:0000313" key="2">
    <source>
        <dbReference type="EMBL" id="MEE2049851.1"/>
    </source>
</evidence>
<evidence type="ECO:0000313" key="3">
    <source>
        <dbReference type="Proteomes" id="UP001348641"/>
    </source>
</evidence>
<gene>
    <name evidence="2" type="ORF">Q8A49_05015</name>
</gene>
<dbReference type="RefSeq" id="WP_330157108.1">
    <property type="nucleotide sequence ID" value="NZ_BAAAJA010000011.1"/>
</dbReference>
<dbReference type="Pfam" id="PF21837">
    <property type="entry name" value="DUF6896"/>
    <property type="match status" value="1"/>
</dbReference>
<evidence type="ECO:0000259" key="1">
    <source>
        <dbReference type="Pfam" id="PF21837"/>
    </source>
</evidence>
<comment type="caution">
    <text evidence="2">The sequence shown here is derived from an EMBL/GenBank/DDBJ whole genome shotgun (WGS) entry which is preliminary data.</text>
</comment>
<feature type="domain" description="DUF6896" evidence="1">
    <location>
        <begin position="10"/>
        <end position="128"/>
    </location>
</feature>
<organism evidence="2 3">
    <name type="scientific">Nocardiopsis tropica</name>
    <dbReference type="NCBI Taxonomy" id="109330"/>
    <lineage>
        <taxon>Bacteria</taxon>
        <taxon>Bacillati</taxon>
        <taxon>Actinomycetota</taxon>
        <taxon>Actinomycetes</taxon>
        <taxon>Streptosporangiales</taxon>
        <taxon>Nocardiopsidaceae</taxon>
        <taxon>Nocardiopsis</taxon>
    </lineage>
</organism>
<dbReference type="InterPro" id="IPR054191">
    <property type="entry name" value="DUF6896"/>
</dbReference>
<accession>A0ABU7KKR7</accession>
<protein>
    <recommendedName>
        <fullName evidence="1">DUF6896 domain-containing protein</fullName>
    </recommendedName>
</protein>
<proteinExistence type="predicted"/>
<dbReference type="Proteomes" id="UP001348641">
    <property type="component" value="Unassembled WGS sequence"/>
</dbReference>
<dbReference type="EMBL" id="JAUUCC010000008">
    <property type="protein sequence ID" value="MEE2049851.1"/>
    <property type="molecule type" value="Genomic_DNA"/>
</dbReference>
<reference evidence="2 3" key="1">
    <citation type="submission" date="2023-07" db="EMBL/GenBank/DDBJ databases">
        <authorList>
            <person name="Girao M."/>
            <person name="Carvalho M.F."/>
        </authorList>
    </citation>
    <scope>NUCLEOTIDE SEQUENCE [LARGE SCALE GENOMIC DNA]</scope>
    <source>
        <strain evidence="2 3">66/93</strain>
    </source>
</reference>
<name>A0ABU7KKR7_9ACTN</name>